<evidence type="ECO:0000259" key="16">
    <source>
        <dbReference type="Pfam" id="PF05201"/>
    </source>
</evidence>
<comment type="similarity">
    <text evidence="2 8 13">Belongs to the glutamyl-tRNA reductase family.</text>
</comment>
<evidence type="ECO:0000256" key="2">
    <source>
        <dbReference type="ARBA" id="ARBA00005916"/>
    </source>
</evidence>
<keyword evidence="6 8" id="KW-0627">Porphyrin biosynthesis</keyword>
<dbReference type="Pfam" id="PF01488">
    <property type="entry name" value="Shikimate_DH"/>
    <property type="match status" value="1"/>
</dbReference>
<dbReference type="CDD" id="cd05213">
    <property type="entry name" value="NAD_bind_Glutamyl_tRNA_reduct"/>
    <property type="match status" value="1"/>
</dbReference>
<evidence type="ECO:0000256" key="5">
    <source>
        <dbReference type="ARBA" id="ARBA00023002"/>
    </source>
</evidence>
<dbReference type="Pfam" id="PF00745">
    <property type="entry name" value="GlutR_dimer"/>
    <property type="match status" value="1"/>
</dbReference>
<feature type="binding site" evidence="8 10">
    <location>
        <begin position="114"/>
        <end position="116"/>
    </location>
    <ligand>
        <name>substrate</name>
    </ligand>
</feature>
<comment type="domain">
    <text evidence="8">Possesses an unusual extended V-shaped dimeric structure with each monomer consisting of three distinct domains arranged along a curved 'spinal' alpha-helix. The N-terminal catalytic domain specifically recognizes the glutamate moiety of the substrate. The second domain is the NADPH-binding domain, and the third C-terminal domain is responsible for dimerization.</text>
</comment>
<evidence type="ECO:0000256" key="4">
    <source>
        <dbReference type="ARBA" id="ARBA00022857"/>
    </source>
</evidence>
<dbReference type="Pfam" id="PF05201">
    <property type="entry name" value="GlutR_N"/>
    <property type="match status" value="1"/>
</dbReference>
<feature type="binding site" evidence="8 11">
    <location>
        <begin position="189"/>
        <end position="194"/>
    </location>
    <ligand>
        <name>NADP(+)</name>
        <dbReference type="ChEBI" id="CHEBI:58349"/>
    </ligand>
</feature>
<keyword evidence="4 8" id="KW-0521">NADP</keyword>
<keyword evidence="5 8" id="KW-0560">Oxidoreductase</keyword>
<comment type="miscellaneous">
    <text evidence="8">During catalysis, the active site Cys acts as a nucleophile attacking the alpha-carbonyl group of tRNA-bound glutamate with the formation of a thioester intermediate between enzyme and glutamate, and the concomitant release of tRNA(Glu). The thioester intermediate is finally reduced by direct hydride transfer from NADPH, to form the product GSA.</text>
</comment>
<comment type="function">
    <text evidence="8">Catalyzes the NADPH-dependent reduction of glutamyl-tRNA(Glu) to glutamate 1-semialdehyde (GSA).</text>
</comment>
<sequence length="417" mass="47421">MHLLYVGLTHRETPLPILEKAHFSDQEGLKALKLLKREKSILENIILSTCNRTELYLVVDQLHTGRYYSKHFLADWFQIPVKELEEYLVFREGDEALRHLLRVSIGLESKIVGESQVLGQLKQAFLTAQDAGTTGIVLNQAFKQALTFAKRMHDSYRINDRPISIGLTAIQELDRLGLDYSTKKVVVIGLGEIGQLVTKYALQRPFDSVMLLNRTVSKAQPFLTEDRVSAHGWDELEAVLADADVVFSAVKTEEYIIFSSLLKAGAVVFDLCLPRSCHPSPSMKLYNIENLTNQLEQYKAERQEIAGRIALEIDEELVKFADWRQQLGIIPLIQEIRDKALEAQASAMESLNRKIPDLTEREQKQISKHMKSIINQVLKEPILQLKELSVGEHSDYDIALIAKIFGLHRERGKDEGH</sequence>
<comment type="catalytic activity">
    <reaction evidence="7 8 13">
        <text>(S)-4-amino-5-oxopentanoate + tRNA(Glu) + NADP(+) = L-glutamyl-tRNA(Glu) + NADPH + H(+)</text>
        <dbReference type="Rhea" id="RHEA:12344"/>
        <dbReference type="Rhea" id="RHEA-COMP:9663"/>
        <dbReference type="Rhea" id="RHEA-COMP:9680"/>
        <dbReference type="ChEBI" id="CHEBI:15378"/>
        <dbReference type="ChEBI" id="CHEBI:57501"/>
        <dbReference type="ChEBI" id="CHEBI:57783"/>
        <dbReference type="ChEBI" id="CHEBI:58349"/>
        <dbReference type="ChEBI" id="CHEBI:78442"/>
        <dbReference type="ChEBI" id="CHEBI:78520"/>
        <dbReference type="EC" id="1.2.1.70"/>
    </reaction>
</comment>
<reference evidence="17 18" key="1">
    <citation type="submission" date="2015-01" db="EMBL/GenBank/DDBJ databases">
        <authorList>
            <person name="Pelicic Vladimir"/>
        </authorList>
    </citation>
    <scope>NUCLEOTIDE SEQUENCE [LARGE SCALE GENOMIC DNA]</scope>
    <source>
        <strain evidence="17 18">2908</strain>
    </source>
</reference>
<dbReference type="RefSeq" id="WP_072073472.1">
    <property type="nucleotide sequence ID" value="NZ_CDMW01000001.1"/>
</dbReference>
<feature type="active site" description="Nucleophile" evidence="8 9">
    <location>
        <position position="50"/>
    </location>
</feature>
<dbReference type="NCBIfam" id="TIGR01035">
    <property type="entry name" value="hemA"/>
    <property type="match status" value="1"/>
</dbReference>
<comment type="subunit">
    <text evidence="8">Homodimer.</text>
</comment>
<dbReference type="EC" id="1.2.1.70" evidence="3 8"/>
<dbReference type="Gene3D" id="3.30.460.30">
    <property type="entry name" value="Glutamyl-tRNA reductase, N-terminal domain"/>
    <property type="match status" value="1"/>
</dbReference>
<dbReference type="InterPro" id="IPR000343">
    <property type="entry name" value="4pyrrol_synth_GluRdtase"/>
</dbReference>
<evidence type="ECO:0000313" key="17">
    <source>
        <dbReference type="EMBL" id="CEL89694.1"/>
    </source>
</evidence>
<comment type="pathway">
    <text evidence="1 8 13">Porphyrin-containing compound metabolism; protoporphyrin-IX biosynthesis; 5-aminolevulinate from L-glutamyl-tRNA(Glu): step 1/2.</text>
</comment>
<evidence type="ECO:0000256" key="8">
    <source>
        <dbReference type="HAMAP-Rule" id="MF_00087"/>
    </source>
</evidence>
<dbReference type="InterPro" id="IPR036343">
    <property type="entry name" value="GluRdtase_N_sf"/>
</dbReference>
<accession>A0A0B7GJ21</accession>
<evidence type="ECO:0000256" key="9">
    <source>
        <dbReference type="PIRSR" id="PIRSR000445-1"/>
    </source>
</evidence>
<dbReference type="SUPFAM" id="SSF51735">
    <property type="entry name" value="NAD(P)-binding Rossmann-fold domains"/>
    <property type="match status" value="1"/>
</dbReference>
<dbReference type="Proteomes" id="UP000183504">
    <property type="component" value="Unassembled WGS sequence"/>
</dbReference>
<gene>
    <name evidence="8 17" type="primary">hemA</name>
    <name evidence="17" type="ORF">SSV_0380</name>
</gene>
<evidence type="ECO:0000256" key="7">
    <source>
        <dbReference type="ARBA" id="ARBA00047464"/>
    </source>
</evidence>
<evidence type="ECO:0000256" key="1">
    <source>
        <dbReference type="ARBA" id="ARBA00005059"/>
    </source>
</evidence>
<dbReference type="GO" id="GO:0019353">
    <property type="term" value="P:protoporphyrinogen IX biosynthetic process from glutamate"/>
    <property type="evidence" value="ECO:0007669"/>
    <property type="project" value="TreeGrafter"/>
</dbReference>
<feature type="domain" description="Glutamyl-tRNA reductase N-terminal" evidence="16">
    <location>
        <begin position="6"/>
        <end position="154"/>
    </location>
</feature>
<dbReference type="InterPro" id="IPR015896">
    <property type="entry name" value="4pyrrol_synth_GluRdtase_dimer"/>
</dbReference>
<evidence type="ECO:0000259" key="14">
    <source>
        <dbReference type="Pfam" id="PF00745"/>
    </source>
</evidence>
<feature type="domain" description="Quinate/shikimate 5-dehydrogenase/glutamyl-tRNA reductase" evidence="15">
    <location>
        <begin position="179"/>
        <end position="292"/>
    </location>
</feature>
<protein>
    <recommendedName>
        <fullName evidence="3 8">Glutamyl-tRNA reductase</fullName>
        <shortName evidence="8">GluTR</shortName>
        <ecNumber evidence="3 8">1.2.1.70</ecNumber>
    </recommendedName>
</protein>
<dbReference type="GO" id="GO:0050661">
    <property type="term" value="F:NADP binding"/>
    <property type="evidence" value="ECO:0007669"/>
    <property type="project" value="InterPro"/>
</dbReference>
<dbReference type="UniPathway" id="UPA00251">
    <property type="reaction ID" value="UER00316"/>
</dbReference>
<dbReference type="InterPro" id="IPR036453">
    <property type="entry name" value="GluRdtase_dimer_dom_sf"/>
</dbReference>
<dbReference type="Gene3D" id="3.40.50.720">
    <property type="entry name" value="NAD(P)-binding Rossmann-like Domain"/>
    <property type="match status" value="1"/>
</dbReference>
<organism evidence="17 18">
    <name type="scientific">Streptococcus sanguinis</name>
    <dbReference type="NCBI Taxonomy" id="1305"/>
    <lineage>
        <taxon>Bacteria</taxon>
        <taxon>Bacillati</taxon>
        <taxon>Bacillota</taxon>
        <taxon>Bacilli</taxon>
        <taxon>Lactobacillales</taxon>
        <taxon>Streptococcaceae</taxon>
        <taxon>Streptococcus</taxon>
    </lineage>
</organism>
<dbReference type="PANTHER" id="PTHR43013:SF1">
    <property type="entry name" value="GLUTAMYL-TRNA REDUCTASE"/>
    <property type="match status" value="1"/>
</dbReference>
<feature type="binding site" evidence="8 10">
    <location>
        <begin position="49"/>
        <end position="52"/>
    </location>
    <ligand>
        <name>substrate</name>
    </ligand>
</feature>
<dbReference type="PIRSF" id="PIRSF000445">
    <property type="entry name" value="4pyrrol_synth_GluRdtase"/>
    <property type="match status" value="1"/>
</dbReference>
<dbReference type="SUPFAM" id="SSF69742">
    <property type="entry name" value="Glutamyl tRNA-reductase catalytic, N-terminal domain"/>
    <property type="match status" value="1"/>
</dbReference>
<evidence type="ECO:0000313" key="18">
    <source>
        <dbReference type="Proteomes" id="UP000183504"/>
    </source>
</evidence>
<proteinExistence type="inferred from homology"/>
<dbReference type="HAMAP" id="MF_00087">
    <property type="entry name" value="Glu_tRNA_reductase"/>
    <property type="match status" value="1"/>
</dbReference>
<feature type="binding site" evidence="8 10">
    <location>
        <position position="109"/>
    </location>
    <ligand>
        <name>substrate</name>
    </ligand>
</feature>
<feature type="binding site" evidence="8 10">
    <location>
        <position position="120"/>
    </location>
    <ligand>
        <name>substrate</name>
    </ligand>
</feature>
<evidence type="ECO:0000256" key="6">
    <source>
        <dbReference type="ARBA" id="ARBA00023244"/>
    </source>
</evidence>
<name>A0A0B7GJ21_STRSA</name>
<feature type="site" description="Important for activity" evidence="8 12">
    <location>
        <position position="99"/>
    </location>
</feature>
<dbReference type="InterPro" id="IPR006151">
    <property type="entry name" value="Shikm_DH/Glu-tRNA_Rdtase"/>
</dbReference>
<dbReference type="PANTHER" id="PTHR43013">
    <property type="entry name" value="GLUTAMYL-TRNA REDUCTASE"/>
    <property type="match status" value="1"/>
</dbReference>
<feature type="domain" description="Tetrapyrrole biosynthesis glutamyl-tRNA reductase dimerisation" evidence="14">
    <location>
        <begin position="313"/>
        <end position="407"/>
    </location>
</feature>
<evidence type="ECO:0000256" key="12">
    <source>
        <dbReference type="PIRSR" id="PIRSR000445-4"/>
    </source>
</evidence>
<dbReference type="InterPro" id="IPR036291">
    <property type="entry name" value="NAD(P)-bd_dom_sf"/>
</dbReference>
<evidence type="ECO:0000259" key="15">
    <source>
        <dbReference type="Pfam" id="PF01488"/>
    </source>
</evidence>
<dbReference type="SUPFAM" id="SSF69075">
    <property type="entry name" value="Glutamyl tRNA-reductase dimerization domain"/>
    <property type="match status" value="1"/>
</dbReference>
<dbReference type="InterPro" id="IPR015895">
    <property type="entry name" value="4pyrrol_synth_GluRdtase_N"/>
</dbReference>
<dbReference type="EMBL" id="CDMW01000001">
    <property type="protein sequence ID" value="CEL89694.1"/>
    <property type="molecule type" value="Genomic_DNA"/>
</dbReference>
<evidence type="ECO:0000256" key="10">
    <source>
        <dbReference type="PIRSR" id="PIRSR000445-2"/>
    </source>
</evidence>
<evidence type="ECO:0000256" key="3">
    <source>
        <dbReference type="ARBA" id="ARBA00012970"/>
    </source>
</evidence>
<dbReference type="AlphaFoldDB" id="A0A0B7GJ21"/>
<evidence type="ECO:0000256" key="13">
    <source>
        <dbReference type="RuleBase" id="RU000584"/>
    </source>
</evidence>
<dbReference type="FunFam" id="3.30.460.30:FF:000001">
    <property type="entry name" value="Glutamyl-tRNA reductase"/>
    <property type="match status" value="1"/>
</dbReference>
<dbReference type="GO" id="GO:0008883">
    <property type="term" value="F:glutamyl-tRNA reductase activity"/>
    <property type="evidence" value="ECO:0007669"/>
    <property type="project" value="UniProtKB-UniRule"/>
</dbReference>
<evidence type="ECO:0000256" key="11">
    <source>
        <dbReference type="PIRSR" id="PIRSR000445-3"/>
    </source>
</evidence>